<dbReference type="PANTHER" id="PTHR11545">
    <property type="entry name" value="RIBOSOMAL PROTEIN L13"/>
    <property type="match status" value="1"/>
</dbReference>
<protein>
    <submittedName>
        <fullName evidence="4">39S ribosomal protein L13, mitochondrial</fullName>
    </submittedName>
</protein>
<dbReference type="InterPro" id="IPR005822">
    <property type="entry name" value="Ribosomal_uL13"/>
</dbReference>
<proteinExistence type="inferred from homology"/>
<dbReference type="InterPro" id="IPR036899">
    <property type="entry name" value="Ribosomal_uL13_sf"/>
</dbReference>
<gene>
    <name evidence="4" type="primary">mRpL13</name>
    <name evidence="4" type="ORF">GZH46_01582</name>
</gene>
<evidence type="ECO:0000256" key="1">
    <source>
        <dbReference type="ARBA" id="ARBA00006227"/>
    </source>
</evidence>
<dbReference type="CDD" id="cd00392">
    <property type="entry name" value="Ribosomal_L13"/>
    <property type="match status" value="1"/>
</dbReference>
<dbReference type="InterPro" id="IPR005823">
    <property type="entry name" value="Ribosomal_uL13_bac-type"/>
</dbReference>
<keyword evidence="3" id="KW-0687">Ribonucleoprotein</keyword>
<dbReference type="EMBL" id="JAIFTH010000297">
    <property type="protein sequence ID" value="KAG9509888.1"/>
    <property type="molecule type" value="Genomic_DNA"/>
</dbReference>
<feature type="non-terminal residue" evidence="4">
    <location>
        <position position="1"/>
    </location>
</feature>
<dbReference type="Proteomes" id="UP000825002">
    <property type="component" value="Unassembled WGS sequence"/>
</dbReference>
<dbReference type="SUPFAM" id="SSF52161">
    <property type="entry name" value="Ribosomal protein L13"/>
    <property type="match status" value="1"/>
</dbReference>
<evidence type="ECO:0000256" key="2">
    <source>
        <dbReference type="ARBA" id="ARBA00022980"/>
    </source>
</evidence>
<evidence type="ECO:0000313" key="5">
    <source>
        <dbReference type="Proteomes" id="UP000825002"/>
    </source>
</evidence>
<evidence type="ECO:0000256" key="3">
    <source>
        <dbReference type="ARBA" id="ARBA00023274"/>
    </source>
</evidence>
<reference evidence="4 5" key="1">
    <citation type="submission" date="2020-10" db="EMBL/GenBank/DDBJ databases">
        <authorList>
            <person name="Klimov P.B."/>
            <person name="Dyachkov S.M."/>
            <person name="Chetverikov P.E."/>
        </authorList>
    </citation>
    <scope>NUCLEOTIDE SEQUENCE [LARGE SCALE GENOMIC DNA]</scope>
    <source>
        <strain evidence="4">BMOC 18-1129-001#AD2665</strain>
        <tissue evidence="4">Entire mites</tissue>
    </source>
</reference>
<accession>A0ABQ7S922</accession>
<evidence type="ECO:0000313" key="4">
    <source>
        <dbReference type="EMBL" id="KAG9509888.1"/>
    </source>
</evidence>
<name>A0ABQ7S922_9ACAR</name>
<keyword evidence="5" id="KW-1185">Reference proteome</keyword>
<organism evidence="4 5">
    <name type="scientific">Fragariocoptes setiger</name>
    <dbReference type="NCBI Taxonomy" id="1670756"/>
    <lineage>
        <taxon>Eukaryota</taxon>
        <taxon>Metazoa</taxon>
        <taxon>Ecdysozoa</taxon>
        <taxon>Arthropoda</taxon>
        <taxon>Chelicerata</taxon>
        <taxon>Arachnida</taxon>
        <taxon>Acari</taxon>
        <taxon>Acariformes</taxon>
        <taxon>Trombidiformes</taxon>
        <taxon>Prostigmata</taxon>
        <taxon>Eupodina</taxon>
        <taxon>Eriophyoidea</taxon>
        <taxon>Phytoptidae</taxon>
        <taxon>Fragariocoptes</taxon>
    </lineage>
</organism>
<comment type="caution">
    <text evidence="4">The sequence shown here is derived from an EMBL/GenBank/DDBJ whole genome shotgun (WGS) entry which is preliminary data.</text>
</comment>
<dbReference type="Pfam" id="PF00572">
    <property type="entry name" value="Ribosomal_L13"/>
    <property type="match status" value="1"/>
</dbReference>
<dbReference type="PIRSF" id="PIRSF002181">
    <property type="entry name" value="Ribosomal_L13"/>
    <property type="match status" value="1"/>
</dbReference>
<sequence>MLTPLRRVKQWQTFTRMWWLYDAKWQDPFDSGLLLARYLSGKRKPLWFPELDCGDHVVVINVSKIALPNEEWKWRKFLHHTGYAGGTNWKSAWELHQNDPTFILERAIYKNCSKGWKRKDEFARCMLFRGENVPDDVKANISGYIRQIRRVPKRLEEFSQEQLDAFPKIFEHGPQHKLD</sequence>
<keyword evidence="2 4" id="KW-0689">Ribosomal protein</keyword>
<dbReference type="PANTHER" id="PTHR11545:SF2">
    <property type="entry name" value="LARGE RIBOSOMAL SUBUNIT PROTEIN UL13M"/>
    <property type="match status" value="1"/>
</dbReference>
<dbReference type="GO" id="GO:0005840">
    <property type="term" value="C:ribosome"/>
    <property type="evidence" value="ECO:0007669"/>
    <property type="project" value="UniProtKB-KW"/>
</dbReference>
<comment type="similarity">
    <text evidence="1">Belongs to the universal ribosomal protein uL13 family.</text>
</comment>
<dbReference type="Gene3D" id="3.90.1180.10">
    <property type="entry name" value="Ribosomal protein L13"/>
    <property type="match status" value="1"/>
</dbReference>